<keyword evidence="5" id="KW-1185">Reference proteome</keyword>
<dbReference type="PANTHER" id="PTHR47262:SF1">
    <property type="entry name" value="OS02G0132600 PROTEIN"/>
    <property type="match status" value="1"/>
</dbReference>
<comment type="caution">
    <text evidence="4">The sequence shown here is derived from an EMBL/GenBank/DDBJ whole genome shotgun (WGS) entry which is preliminary data.</text>
</comment>
<evidence type="ECO:0000313" key="5">
    <source>
        <dbReference type="Proteomes" id="UP000822688"/>
    </source>
</evidence>
<organism evidence="4 5">
    <name type="scientific">Ceratodon purpureus</name>
    <name type="common">Fire moss</name>
    <name type="synonym">Dicranum purpureum</name>
    <dbReference type="NCBI Taxonomy" id="3225"/>
    <lineage>
        <taxon>Eukaryota</taxon>
        <taxon>Viridiplantae</taxon>
        <taxon>Streptophyta</taxon>
        <taxon>Embryophyta</taxon>
        <taxon>Bryophyta</taxon>
        <taxon>Bryophytina</taxon>
        <taxon>Bryopsida</taxon>
        <taxon>Dicranidae</taxon>
        <taxon>Pseudoditrichales</taxon>
        <taxon>Ditrichaceae</taxon>
        <taxon>Ceratodon</taxon>
    </lineage>
</organism>
<dbReference type="Gene3D" id="1.25.40.10">
    <property type="entry name" value="Tetratricopeptide repeat domain"/>
    <property type="match status" value="5"/>
</dbReference>
<feature type="repeat" description="PPR" evidence="2">
    <location>
        <begin position="395"/>
        <end position="429"/>
    </location>
</feature>
<dbReference type="PROSITE" id="PS51375">
    <property type="entry name" value="PPR"/>
    <property type="match status" value="7"/>
</dbReference>
<feature type="repeat" description="PPR" evidence="2">
    <location>
        <begin position="764"/>
        <end position="798"/>
    </location>
</feature>
<dbReference type="NCBIfam" id="TIGR00756">
    <property type="entry name" value="PPR"/>
    <property type="match status" value="5"/>
</dbReference>
<feature type="repeat" description="PPR" evidence="2">
    <location>
        <begin position="500"/>
        <end position="534"/>
    </location>
</feature>
<dbReference type="EMBL" id="CM026424">
    <property type="protein sequence ID" value="KAG0579986.1"/>
    <property type="molecule type" value="Genomic_DNA"/>
</dbReference>
<feature type="repeat" description="PPR" evidence="2">
    <location>
        <begin position="535"/>
        <end position="569"/>
    </location>
</feature>
<proteinExistence type="predicted"/>
<sequence>MAHVMMMRLLCGRGYFVERHNFVTAFSRHWAHSLAESHSSPESDSSSDFVSSPPDAECVEVLDNSTHATSANSSKEWSNDRQLDKVMSRHLDGAVLGVRRLFNLVKQEKFEEMLLIHDELAEKEKDTLHKSMDVVMYSRLMTRVRELGPQYVLPVFQRMLSVGVVPNVVPYTILIQAFMETVAREDGKGSRVVSPTQELHVLRAFELVKEMRSKGTIPNKLTYKPIMSWLSVKGRVVQFQELAKWMEEDGVPFDGVFKFYEIQLFLQSRDFAKAKTLYLTAKDLDQKLPSSLDARFLTAFAKDDEVSTVVGLLPKVLPTMKSSASVVAAFQCLGRHFQHNAALLAFSILKSKGTNEQQMCFYLNAYIQGFSQVGKLADAINAFRDVEAIYQIQGGQYVFNILIDFCCKQGKISQGLDFLDEMQSRKLELSCFTFNPFIREFGRWTMIDEAFEMKAAMLRLGVQPTVVTYNALISACVKIGDLEKACSLFPEMKELGVNANTHCYNPLIQGFAMQGRFDRALAIMKEMDAAGVKPDVNTYRLLIFACSLSKDQDRADQLFAEMLERGIKPDESIYTVMIIVYSKCGNVDRGIEMIKSLEESGESAGTEAKSAILHGLSVTGRLEEALDLYGAFKRENVLPHSYAVGSLLAALGKTGNLDRMFEVFEDARGDENWNRMNLRQRAEHLNIRCINAVLACIRHNQLGRAISFLRKVKEEGIADEGVLFDKMFLHISSGGEDENEMRWLDINDGFLVINAMRELGLRPSRMSLEALLDGCAALNDSEQAHRVLQEMEREGLQLNIFSMIRLFRAYVAGEDEDRALDLLHQMTAEDLKDSDVRLLLVQTLQPHYVAAADSPIAAEALETLPRVRKRLDELLGGDMIPDTDMIL</sequence>
<feature type="repeat" description="PPR" evidence="2">
    <location>
        <begin position="430"/>
        <end position="464"/>
    </location>
</feature>
<dbReference type="InterPro" id="IPR002885">
    <property type="entry name" value="PPR_rpt"/>
</dbReference>
<dbReference type="InterPro" id="IPR011990">
    <property type="entry name" value="TPR-like_helical_dom_sf"/>
</dbReference>
<reference evidence="4" key="1">
    <citation type="submission" date="2020-06" db="EMBL/GenBank/DDBJ databases">
        <title>WGS assembly of Ceratodon purpureus strain R40.</title>
        <authorList>
            <person name="Carey S.B."/>
            <person name="Jenkins J."/>
            <person name="Shu S."/>
            <person name="Lovell J.T."/>
            <person name="Sreedasyam A."/>
            <person name="Maumus F."/>
            <person name="Tiley G.P."/>
            <person name="Fernandez-Pozo N."/>
            <person name="Barry K."/>
            <person name="Chen C."/>
            <person name="Wang M."/>
            <person name="Lipzen A."/>
            <person name="Daum C."/>
            <person name="Saski C.A."/>
            <person name="Payton A.C."/>
            <person name="Mcbreen J.C."/>
            <person name="Conrad R.E."/>
            <person name="Kollar L.M."/>
            <person name="Olsson S."/>
            <person name="Huttunen S."/>
            <person name="Landis J.B."/>
            <person name="Wickett N.J."/>
            <person name="Johnson M.G."/>
            <person name="Rensing S.A."/>
            <person name="Grimwood J."/>
            <person name="Schmutz J."/>
            <person name="Mcdaniel S.F."/>
        </authorList>
    </citation>
    <scope>NUCLEOTIDE SEQUENCE</scope>
    <source>
        <strain evidence="4">R40</strain>
    </source>
</reference>
<evidence type="ECO:0000259" key="3">
    <source>
        <dbReference type="Pfam" id="PF17177"/>
    </source>
</evidence>
<gene>
    <name evidence="4" type="ORF">KC19_4G140400</name>
</gene>
<protein>
    <recommendedName>
        <fullName evidence="3">PROP1-like PPR domain-containing protein</fullName>
    </recommendedName>
</protein>
<evidence type="ECO:0000256" key="2">
    <source>
        <dbReference type="PROSITE-ProRule" id="PRU00708"/>
    </source>
</evidence>
<dbReference type="Pfam" id="PF13041">
    <property type="entry name" value="PPR_2"/>
    <property type="match status" value="2"/>
</dbReference>
<evidence type="ECO:0000313" key="4">
    <source>
        <dbReference type="EMBL" id="KAG0579986.1"/>
    </source>
</evidence>
<dbReference type="Proteomes" id="UP000822688">
    <property type="component" value="Chromosome 4"/>
</dbReference>
<dbReference type="AlphaFoldDB" id="A0A8T0IAQ3"/>
<feature type="domain" description="PROP1-like PPR" evidence="3">
    <location>
        <begin position="692"/>
        <end position="832"/>
    </location>
</feature>
<accession>A0A8T0IAQ3</accession>
<dbReference type="Pfam" id="PF13812">
    <property type="entry name" value="PPR_3"/>
    <property type="match status" value="2"/>
</dbReference>
<keyword evidence="1" id="KW-0677">Repeat</keyword>
<dbReference type="Pfam" id="PF17177">
    <property type="entry name" value="PPR_long"/>
    <property type="match status" value="1"/>
</dbReference>
<dbReference type="PANTHER" id="PTHR47262">
    <property type="entry name" value="OS02G0132600 PROTEIN"/>
    <property type="match status" value="1"/>
</dbReference>
<dbReference type="InterPro" id="IPR033443">
    <property type="entry name" value="PROP1-like_PPR_dom"/>
</dbReference>
<name>A0A8T0IAQ3_CERPU</name>
<feature type="repeat" description="PPR" evidence="2">
    <location>
        <begin position="465"/>
        <end position="499"/>
    </location>
</feature>
<evidence type="ECO:0000256" key="1">
    <source>
        <dbReference type="ARBA" id="ARBA00022737"/>
    </source>
</evidence>
<dbReference type="Pfam" id="PF01535">
    <property type="entry name" value="PPR"/>
    <property type="match status" value="2"/>
</dbReference>
<feature type="repeat" description="PPR" evidence="2">
    <location>
        <begin position="570"/>
        <end position="604"/>
    </location>
</feature>